<feature type="region of interest" description="Disordered" evidence="2">
    <location>
        <begin position="111"/>
        <end position="209"/>
    </location>
</feature>
<evidence type="ECO:0000256" key="1">
    <source>
        <dbReference type="PROSITE-ProRule" id="PRU00047"/>
    </source>
</evidence>
<evidence type="ECO:0000256" key="2">
    <source>
        <dbReference type="SAM" id="MobiDB-lite"/>
    </source>
</evidence>
<protein>
    <recommendedName>
        <fullName evidence="3">CCHC-type domain-containing protein</fullName>
    </recommendedName>
</protein>
<dbReference type="EMBL" id="OZ034827">
    <property type="protein sequence ID" value="CAL1682473.1"/>
    <property type="molecule type" value="Genomic_DNA"/>
</dbReference>
<feature type="domain" description="CCHC-type" evidence="3">
    <location>
        <begin position="377"/>
        <end position="393"/>
    </location>
</feature>
<evidence type="ECO:0000313" key="4">
    <source>
        <dbReference type="EMBL" id="CAL1682473.1"/>
    </source>
</evidence>
<feature type="region of interest" description="Disordered" evidence="2">
    <location>
        <begin position="1"/>
        <end position="57"/>
    </location>
</feature>
<dbReference type="Proteomes" id="UP001497644">
    <property type="component" value="Chromosome 4"/>
</dbReference>
<evidence type="ECO:0000313" key="5">
    <source>
        <dbReference type="Proteomes" id="UP001497644"/>
    </source>
</evidence>
<dbReference type="SUPFAM" id="SSF57756">
    <property type="entry name" value="Retrovirus zinc finger-like domains"/>
    <property type="match status" value="1"/>
</dbReference>
<dbReference type="AlphaFoldDB" id="A0AAV2NRE6"/>
<sequence length="453" mass="50076">MEEEIKTTNTTVQGLGNPVLASNWSEQAGSKASPSSYRNTSGVDHLAPHNATSDEQNKKIQAFDRLGMKIVELAEFIKGKSNVHGEIRRLVSSISSAYGQVQRLEGDMVQKLPDKGLSPKTSVISTQTSPVSAPTQDGSMRGIGMATPKQHREDNKNKRKKRTPPSRDTKVNRKRKESGDSSHAQPTKGIGADPEWQEVQNRKSHKQQSMPMLPNALVIQPKEQMSYAEISSRTKKDSSLEEIDKSVNEIRRTAAGDFTLILDKVNPEKTAQFCTTIKDVLGQDVAVKSRVQKTNIEIKDLDMETTKEEVCEALIELIGVDGGITLESIRSIRKAYGDTQTAVVRLAAETAKKVVDAGKIRIGWVICHVREQIQPIKCHKCWQYGHMLRNCKSEIDRTRNCVKCGATGHKINKCKREAHCVLCEKKGSKACGHIAGSGRCPVYTLALQALIQK</sequence>
<proteinExistence type="predicted"/>
<dbReference type="InterPro" id="IPR001878">
    <property type="entry name" value="Znf_CCHC"/>
</dbReference>
<reference evidence="4" key="1">
    <citation type="submission" date="2024-04" db="EMBL/GenBank/DDBJ databases">
        <authorList>
            <consortium name="Molecular Ecology Group"/>
        </authorList>
    </citation>
    <scope>NUCLEOTIDE SEQUENCE</scope>
</reference>
<feature type="compositionally biased region" description="Polar residues" evidence="2">
    <location>
        <begin position="7"/>
        <end position="42"/>
    </location>
</feature>
<feature type="domain" description="CCHC-type" evidence="3">
    <location>
        <begin position="401"/>
        <end position="416"/>
    </location>
</feature>
<dbReference type="SMART" id="SM00343">
    <property type="entry name" value="ZnF_C2HC"/>
    <property type="match status" value="2"/>
</dbReference>
<organism evidence="4 5">
    <name type="scientific">Lasius platythorax</name>
    <dbReference type="NCBI Taxonomy" id="488582"/>
    <lineage>
        <taxon>Eukaryota</taxon>
        <taxon>Metazoa</taxon>
        <taxon>Ecdysozoa</taxon>
        <taxon>Arthropoda</taxon>
        <taxon>Hexapoda</taxon>
        <taxon>Insecta</taxon>
        <taxon>Pterygota</taxon>
        <taxon>Neoptera</taxon>
        <taxon>Endopterygota</taxon>
        <taxon>Hymenoptera</taxon>
        <taxon>Apocrita</taxon>
        <taxon>Aculeata</taxon>
        <taxon>Formicoidea</taxon>
        <taxon>Formicidae</taxon>
        <taxon>Formicinae</taxon>
        <taxon>Lasius</taxon>
        <taxon>Lasius</taxon>
    </lineage>
</organism>
<dbReference type="GO" id="GO:0008270">
    <property type="term" value="F:zinc ion binding"/>
    <property type="evidence" value="ECO:0007669"/>
    <property type="project" value="UniProtKB-KW"/>
</dbReference>
<keyword evidence="1" id="KW-0863">Zinc-finger</keyword>
<accession>A0AAV2NRE6</accession>
<keyword evidence="1" id="KW-0862">Zinc</keyword>
<feature type="compositionally biased region" description="Polar residues" evidence="2">
    <location>
        <begin position="119"/>
        <end position="138"/>
    </location>
</feature>
<dbReference type="PROSITE" id="PS50158">
    <property type="entry name" value="ZF_CCHC"/>
    <property type="match status" value="2"/>
</dbReference>
<keyword evidence="1" id="KW-0479">Metal-binding</keyword>
<dbReference type="GO" id="GO:0003676">
    <property type="term" value="F:nucleic acid binding"/>
    <property type="evidence" value="ECO:0007669"/>
    <property type="project" value="InterPro"/>
</dbReference>
<dbReference type="Gene3D" id="4.10.60.10">
    <property type="entry name" value="Zinc finger, CCHC-type"/>
    <property type="match status" value="1"/>
</dbReference>
<keyword evidence="5" id="KW-1185">Reference proteome</keyword>
<dbReference type="InterPro" id="IPR036875">
    <property type="entry name" value="Znf_CCHC_sf"/>
</dbReference>
<evidence type="ECO:0000259" key="3">
    <source>
        <dbReference type="PROSITE" id="PS50158"/>
    </source>
</evidence>
<gene>
    <name evidence="4" type="ORF">LPLAT_LOCUS8396</name>
</gene>
<name>A0AAV2NRE6_9HYME</name>